<dbReference type="InterPro" id="IPR051717">
    <property type="entry name" value="MFS_MFSD6"/>
</dbReference>
<organism evidence="10 11">
    <name type="scientific">Hesseltinella vesiculosa</name>
    <dbReference type="NCBI Taxonomy" id="101127"/>
    <lineage>
        <taxon>Eukaryota</taxon>
        <taxon>Fungi</taxon>
        <taxon>Fungi incertae sedis</taxon>
        <taxon>Mucoromycota</taxon>
        <taxon>Mucoromycotina</taxon>
        <taxon>Mucoromycetes</taxon>
        <taxon>Mucorales</taxon>
        <taxon>Cunninghamellaceae</taxon>
        <taxon>Hesseltinella</taxon>
    </lineage>
</organism>
<evidence type="ECO:0000256" key="3">
    <source>
        <dbReference type="ARBA" id="ARBA00022692"/>
    </source>
</evidence>
<feature type="transmembrane region" description="Helical" evidence="7">
    <location>
        <begin position="178"/>
        <end position="199"/>
    </location>
</feature>
<keyword evidence="8" id="KW-0732">Signal</keyword>
<keyword evidence="4 7" id="KW-1133">Transmembrane helix</keyword>
<dbReference type="EMBL" id="MCGT01000001">
    <property type="protein sequence ID" value="ORX62879.1"/>
    <property type="molecule type" value="Genomic_DNA"/>
</dbReference>
<dbReference type="InterPro" id="IPR024989">
    <property type="entry name" value="MFS_assoc_dom"/>
</dbReference>
<dbReference type="Proteomes" id="UP000242146">
    <property type="component" value="Unassembled WGS sequence"/>
</dbReference>
<sequence>MIQNMALALVSVLFIAAVPQLTTDPTWTLVLVALGNFGFSWFGYPMISAVTDTVIFLVLGDQKTLYGQQKVGCPIGFALAVFFTGSLMETMGAYALFVVFSACVVSLIVTVAVLHIPSPTSTLPSKTTCSSTQLQPAMDDADDQSHSSYGSVDIPNIEMSATKTTMWSLLEDVDAQRFFAVMVAMGMAIAVIQAFLFLFMQKDLGASPAMVGWLGPLGSSTEIICFFFSKQVMPNQGHKPSH</sequence>
<dbReference type="OrthoDB" id="515887at2759"/>
<feature type="region of interest" description="Disordered" evidence="6">
    <location>
        <begin position="122"/>
        <end position="143"/>
    </location>
</feature>
<keyword evidence="3 7" id="KW-0812">Transmembrane</keyword>
<name>A0A1X2GXQ2_9FUNG</name>
<evidence type="ECO:0000256" key="1">
    <source>
        <dbReference type="ARBA" id="ARBA00004141"/>
    </source>
</evidence>
<feature type="transmembrane region" description="Helical" evidence="7">
    <location>
        <begin position="94"/>
        <end position="116"/>
    </location>
</feature>
<gene>
    <name evidence="10" type="ORF">DM01DRAFT_1360833</name>
</gene>
<feature type="domain" description="Major facilitator superfamily associated" evidence="9">
    <location>
        <begin position="8"/>
        <end position="239"/>
    </location>
</feature>
<dbReference type="PANTHER" id="PTHR16172">
    <property type="entry name" value="MAJOR FACILITATOR SUPERFAMILY DOMAIN-CONTAINING PROTEIN 6-LIKE"/>
    <property type="match status" value="1"/>
</dbReference>
<dbReference type="GO" id="GO:0016020">
    <property type="term" value="C:membrane"/>
    <property type="evidence" value="ECO:0007669"/>
    <property type="project" value="UniProtKB-SubCell"/>
</dbReference>
<protein>
    <recommendedName>
        <fullName evidence="9">Major facilitator superfamily associated domain-containing protein</fullName>
    </recommendedName>
</protein>
<comment type="similarity">
    <text evidence="2">Belongs to the major facilitator superfamily. MFSD6 family.</text>
</comment>
<keyword evidence="11" id="KW-1185">Reference proteome</keyword>
<accession>A0A1X2GXQ2</accession>
<evidence type="ECO:0000256" key="2">
    <source>
        <dbReference type="ARBA" id="ARBA00005241"/>
    </source>
</evidence>
<feature type="transmembrane region" description="Helical" evidence="7">
    <location>
        <begin position="39"/>
        <end position="59"/>
    </location>
</feature>
<dbReference type="AlphaFoldDB" id="A0A1X2GXQ2"/>
<feature type="transmembrane region" description="Helical" evidence="7">
    <location>
        <begin position="71"/>
        <end position="88"/>
    </location>
</feature>
<dbReference type="Pfam" id="PF12832">
    <property type="entry name" value="MFS_1_like"/>
    <property type="match status" value="1"/>
</dbReference>
<feature type="transmembrane region" description="Helical" evidence="7">
    <location>
        <begin position="211"/>
        <end position="229"/>
    </location>
</feature>
<proteinExistence type="inferred from homology"/>
<comment type="caution">
    <text evidence="10">The sequence shown here is derived from an EMBL/GenBank/DDBJ whole genome shotgun (WGS) entry which is preliminary data.</text>
</comment>
<feature type="chain" id="PRO_5012462517" description="Major facilitator superfamily associated domain-containing protein" evidence="8">
    <location>
        <begin position="24"/>
        <end position="242"/>
    </location>
</feature>
<feature type="compositionally biased region" description="Low complexity" evidence="6">
    <location>
        <begin position="122"/>
        <end position="132"/>
    </location>
</feature>
<reference evidence="10 11" key="1">
    <citation type="submission" date="2016-07" db="EMBL/GenBank/DDBJ databases">
        <title>Pervasive Adenine N6-methylation of Active Genes in Fungi.</title>
        <authorList>
            <consortium name="DOE Joint Genome Institute"/>
            <person name="Mondo S.J."/>
            <person name="Dannebaum R.O."/>
            <person name="Kuo R.C."/>
            <person name="Labutti K."/>
            <person name="Haridas S."/>
            <person name="Kuo A."/>
            <person name="Salamov A."/>
            <person name="Ahrendt S.R."/>
            <person name="Lipzen A."/>
            <person name="Sullivan W."/>
            <person name="Andreopoulos W.B."/>
            <person name="Clum A."/>
            <person name="Lindquist E."/>
            <person name="Daum C."/>
            <person name="Ramamoorthy G.K."/>
            <person name="Gryganskyi A."/>
            <person name="Culley D."/>
            <person name="Magnuson J.K."/>
            <person name="James T.Y."/>
            <person name="O'Malley M.A."/>
            <person name="Stajich J.E."/>
            <person name="Spatafora J.W."/>
            <person name="Visel A."/>
            <person name="Grigoriev I.V."/>
        </authorList>
    </citation>
    <scope>NUCLEOTIDE SEQUENCE [LARGE SCALE GENOMIC DNA]</scope>
    <source>
        <strain evidence="10 11">NRRL 3301</strain>
    </source>
</reference>
<dbReference type="SUPFAM" id="SSF103473">
    <property type="entry name" value="MFS general substrate transporter"/>
    <property type="match status" value="1"/>
</dbReference>
<evidence type="ECO:0000259" key="9">
    <source>
        <dbReference type="Pfam" id="PF12832"/>
    </source>
</evidence>
<evidence type="ECO:0000256" key="6">
    <source>
        <dbReference type="SAM" id="MobiDB-lite"/>
    </source>
</evidence>
<evidence type="ECO:0000256" key="5">
    <source>
        <dbReference type="ARBA" id="ARBA00023136"/>
    </source>
</evidence>
<evidence type="ECO:0000256" key="8">
    <source>
        <dbReference type="SAM" id="SignalP"/>
    </source>
</evidence>
<evidence type="ECO:0000256" key="7">
    <source>
        <dbReference type="SAM" id="Phobius"/>
    </source>
</evidence>
<evidence type="ECO:0000313" key="11">
    <source>
        <dbReference type="Proteomes" id="UP000242146"/>
    </source>
</evidence>
<comment type="subcellular location">
    <subcellularLocation>
        <location evidence="1">Membrane</location>
        <topology evidence="1">Multi-pass membrane protein</topology>
    </subcellularLocation>
</comment>
<dbReference type="Gene3D" id="1.20.1250.20">
    <property type="entry name" value="MFS general substrate transporter like domains"/>
    <property type="match status" value="2"/>
</dbReference>
<feature type="signal peptide" evidence="8">
    <location>
        <begin position="1"/>
        <end position="23"/>
    </location>
</feature>
<dbReference type="PANTHER" id="PTHR16172:SF41">
    <property type="entry name" value="MAJOR FACILITATOR SUPERFAMILY DOMAIN-CONTAINING PROTEIN 6-LIKE"/>
    <property type="match status" value="1"/>
</dbReference>
<evidence type="ECO:0000313" key="10">
    <source>
        <dbReference type="EMBL" id="ORX62879.1"/>
    </source>
</evidence>
<evidence type="ECO:0000256" key="4">
    <source>
        <dbReference type="ARBA" id="ARBA00022989"/>
    </source>
</evidence>
<keyword evidence="5 7" id="KW-0472">Membrane</keyword>
<dbReference type="InterPro" id="IPR036259">
    <property type="entry name" value="MFS_trans_sf"/>
</dbReference>